<reference evidence="2" key="1">
    <citation type="submission" date="2019-10" db="EMBL/GenBank/DDBJ databases">
        <authorList>
            <consortium name="DOE Joint Genome Institute"/>
            <person name="Kuo A."/>
            <person name="Miyauchi S."/>
            <person name="Kiss E."/>
            <person name="Drula E."/>
            <person name="Kohler A."/>
            <person name="Sanchez-Garcia M."/>
            <person name="Andreopoulos B."/>
            <person name="Barry K.W."/>
            <person name="Bonito G."/>
            <person name="Buee M."/>
            <person name="Carver A."/>
            <person name="Chen C."/>
            <person name="Cichocki N."/>
            <person name="Clum A."/>
            <person name="Culley D."/>
            <person name="Crous P.W."/>
            <person name="Fauchery L."/>
            <person name="Girlanda M."/>
            <person name="Hayes R."/>
            <person name="Keri Z."/>
            <person name="LaButti K."/>
            <person name="Lipzen A."/>
            <person name="Lombard V."/>
            <person name="Magnuson J."/>
            <person name="Maillard F."/>
            <person name="Morin E."/>
            <person name="Murat C."/>
            <person name="Nolan M."/>
            <person name="Ohm R."/>
            <person name="Pangilinan J."/>
            <person name="Pereira M."/>
            <person name="Perotto S."/>
            <person name="Peter M."/>
            <person name="Riley R."/>
            <person name="Sitrit Y."/>
            <person name="Stielow B."/>
            <person name="Szollosi G."/>
            <person name="Zifcakova L."/>
            <person name="Stursova M."/>
            <person name="Spatafora J.W."/>
            <person name="Tedersoo L."/>
            <person name="Vaario L.-M."/>
            <person name="Yamada A."/>
            <person name="Yan M."/>
            <person name="Wang P."/>
            <person name="Xu J."/>
            <person name="Bruns T."/>
            <person name="Baldrian P."/>
            <person name="Vilgalys R."/>
            <person name="Henrissat B."/>
            <person name="Grigoriev I.V."/>
            <person name="Hibbett D."/>
            <person name="Nagy L.G."/>
            <person name="Martin F.M."/>
        </authorList>
    </citation>
    <scope>NUCLEOTIDE SEQUENCE</scope>
    <source>
        <strain evidence="2">BED1</strain>
    </source>
</reference>
<evidence type="ECO:0000313" key="2">
    <source>
        <dbReference type="EMBL" id="KAF8449275.1"/>
    </source>
</evidence>
<evidence type="ECO:0000256" key="1">
    <source>
        <dbReference type="SAM" id="Phobius"/>
    </source>
</evidence>
<keyword evidence="3" id="KW-1185">Reference proteome</keyword>
<dbReference type="Proteomes" id="UP001194468">
    <property type="component" value="Unassembled WGS sequence"/>
</dbReference>
<keyword evidence="1" id="KW-0472">Membrane</keyword>
<dbReference type="EMBL" id="WHUW01000003">
    <property type="protein sequence ID" value="KAF8449275.1"/>
    <property type="molecule type" value="Genomic_DNA"/>
</dbReference>
<comment type="caution">
    <text evidence="2">The sequence shown here is derived from an EMBL/GenBank/DDBJ whole genome shotgun (WGS) entry which is preliminary data.</text>
</comment>
<keyword evidence="1" id="KW-1133">Transmembrane helix</keyword>
<accession>A0AAD4C669</accession>
<gene>
    <name evidence="2" type="ORF">L210DRAFT_945171</name>
</gene>
<organism evidence="2 3">
    <name type="scientific">Boletus edulis BED1</name>
    <dbReference type="NCBI Taxonomy" id="1328754"/>
    <lineage>
        <taxon>Eukaryota</taxon>
        <taxon>Fungi</taxon>
        <taxon>Dikarya</taxon>
        <taxon>Basidiomycota</taxon>
        <taxon>Agaricomycotina</taxon>
        <taxon>Agaricomycetes</taxon>
        <taxon>Agaricomycetidae</taxon>
        <taxon>Boletales</taxon>
        <taxon>Boletineae</taxon>
        <taxon>Boletaceae</taxon>
        <taxon>Boletoideae</taxon>
        <taxon>Boletus</taxon>
    </lineage>
</organism>
<evidence type="ECO:0000313" key="3">
    <source>
        <dbReference type="Proteomes" id="UP001194468"/>
    </source>
</evidence>
<proteinExistence type="predicted"/>
<name>A0AAD4C669_BOLED</name>
<dbReference type="AlphaFoldDB" id="A0AAD4C669"/>
<reference evidence="2" key="2">
    <citation type="journal article" date="2020" name="Nat. Commun.">
        <title>Large-scale genome sequencing of mycorrhizal fungi provides insights into the early evolution of symbiotic traits.</title>
        <authorList>
            <person name="Miyauchi S."/>
            <person name="Kiss E."/>
            <person name="Kuo A."/>
            <person name="Drula E."/>
            <person name="Kohler A."/>
            <person name="Sanchez-Garcia M."/>
            <person name="Morin E."/>
            <person name="Andreopoulos B."/>
            <person name="Barry K.W."/>
            <person name="Bonito G."/>
            <person name="Buee M."/>
            <person name="Carver A."/>
            <person name="Chen C."/>
            <person name="Cichocki N."/>
            <person name="Clum A."/>
            <person name="Culley D."/>
            <person name="Crous P.W."/>
            <person name="Fauchery L."/>
            <person name="Girlanda M."/>
            <person name="Hayes R.D."/>
            <person name="Keri Z."/>
            <person name="LaButti K."/>
            <person name="Lipzen A."/>
            <person name="Lombard V."/>
            <person name="Magnuson J."/>
            <person name="Maillard F."/>
            <person name="Murat C."/>
            <person name="Nolan M."/>
            <person name="Ohm R.A."/>
            <person name="Pangilinan J."/>
            <person name="Pereira M.F."/>
            <person name="Perotto S."/>
            <person name="Peter M."/>
            <person name="Pfister S."/>
            <person name="Riley R."/>
            <person name="Sitrit Y."/>
            <person name="Stielow J.B."/>
            <person name="Szollosi G."/>
            <person name="Zifcakova L."/>
            <person name="Stursova M."/>
            <person name="Spatafora J.W."/>
            <person name="Tedersoo L."/>
            <person name="Vaario L.M."/>
            <person name="Yamada A."/>
            <person name="Yan M."/>
            <person name="Wang P."/>
            <person name="Xu J."/>
            <person name="Bruns T."/>
            <person name="Baldrian P."/>
            <person name="Vilgalys R."/>
            <person name="Dunand C."/>
            <person name="Henrissat B."/>
            <person name="Grigoriev I.V."/>
            <person name="Hibbett D."/>
            <person name="Nagy L.G."/>
            <person name="Martin F.M."/>
        </authorList>
    </citation>
    <scope>NUCLEOTIDE SEQUENCE</scope>
    <source>
        <strain evidence="2">BED1</strain>
    </source>
</reference>
<feature type="transmembrane region" description="Helical" evidence="1">
    <location>
        <begin position="12"/>
        <end position="36"/>
    </location>
</feature>
<keyword evidence="1" id="KW-0812">Transmembrane</keyword>
<sequence>MHRSTVAHESEWVGAHVFFFIFVNAPPFLVLLLCVLKVTETVERGAFSDGAFVLRVRDLACALPRAMPTTAFPPPRR</sequence>
<protein>
    <submittedName>
        <fullName evidence="2">Uncharacterized protein</fullName>
    </submittedName>
</protein>